<gene>
    <name evidence="2" type="ORF">E2C01_033716</name>
</gene>
<proteinExistence type="predicted"/>
<feature type="compositionally biased region" description="Basic residues" evidence="1">
    <location>
        <begin position="105"/>
        <end position="114"/>
    </location>
</feature>
<dbReference type="AlphaFoldDB" id="A0A5B7EZJ9"/>
<evidence type="ECO:0000313" key="2">
    <source>
        <dbReference type="EMBL" id="MPC40161.1"/>
    </source>
</evidence>
<evidence type="ECO:0000313" key="3">
    <source>
        <dbReference type="Proteomes" id="UP000324222"/>
    </source>
</evidence>
<organism evidence="2 3">
    <name type="scientific">Portunus trituberculatus</name>
    <name type="common">Swimming crab</name>
    <name type="synonym">Neptunus trituberculatus</name>
    <dbReference type="NCBI Taxonomy" id="210409"/>
    <lineage>
        <taxon>Eukaryota</taxon>
        <taxon>Metazoa</taxon>
        <taxon>Ecdysozoa</taxon>
        <taxon>Arthropoda</taxon>
        <taxon>Crustacea</taxon>
        <taxon>Multicrustacea</taxon>
        <taxon>Malacostraca</taxon>
        <taxon>Eumalacostraca</taxon>
        <taxon>Eucarida</taxon>
        <taxon>Decapoda</taxon>
        <taxon>Pleocyemata</taxon>
        <taxon>Brachyura</taxon>
        <taxon>Eubrachyura</taxon>
        <taxon>Portunoidea</taxon>
        <taxon>Portunidae</taxon>
        <taxon>Portuninae</taxon>
        <taxon>Portunus</taxon>
    </lineage>
</organism>
<dbReference type="EMBL" id="VSRR010004601">
    <property type="protein sequence ID" value="MPC40161.1"/>
    <property type="molecule type" value="Genomic_DNA"/>
</dbReference>
<feature type="region of interest" description="Disordered" evidence="1">
    <location>
        <begin position="97"/>
        <end position="121"/>
    </location>
</feature>
<comment type="caution">
    <text evidence="2">The sequence shown here is derived from an EMBL/GenBank/DDBJ whole genome shotgun (WGS) entry which is preliminary data.</text>
</comment>
<accession>A0A5B7EZJ9</accession>
<name>A0A5B7EZJ9_PORTR</name>
<protein>
    <submittedName>
        <fullName evidence="2">Uncharacterized protein</fullName>
    </submittedName>
</protein>
<sequence length="202" mass="22043">MSYTRATPRLPSGYDIAEATTPLPISLYVPAWSSAGICIALTDIQTSVSRPHLPWAWRWAYVLLYKGEDEAPRFIHSDYTLMNKKKVVATTSKLPLAGGAAGGHAARRSHRPPKRQSGTTISRPLVRFFNPDTLFLLQQEPLRPACPLANPGEEGRGREERGEINTVVDKVRNRRDVAAAAAVEVEEEVEVAAAVAATAVVC</sequence>
<reference evidence="2 3" key="1">
    <citation type="submission" date="2019-05" db="EMBL/GenBank/DDBJ databases">
        <title>Another draft genome of Portunus trituberculatus and its Hox gene families provides insights of decapod evolution.</title>
        <authorList>
            <person name="Jeong J.-H."/>
            <person name="Song I."/>
            <person name="Kim S."/>
            <person name="Choi T."/>
            <person name="Kim D."/>
            <person name="Ryu S."/>
            <person name="Kim W."/>
        </authorList>
    </citation>
    <scope>NUCLEOTIDE SEQUENCE [LARGE SCALE GENOMIC DNA]</scope>
    <source>
        <tissue evidence="2">Muscle</tissue>
    </source>
</reference>
<keyword evidence="3" id="KW-1185">Reference proteome</keyword>
<evidence type="ECO:0000256" key="1">
    <source>
        <dbReference type="SAM" id="MobiDB-lite"/>
    </source>
</evidence>
<dbReference type="Proteomes" id="UP000324222">
    <property type="component" value="Unassembled WGS sequence"/>
</dbReference>